<keyword evidence="1" id="KW-0812">Transmembrane</keyword>
<comment type="caution">
    <text evidence="2">The sequence shown here is derived from an EMBL/GenBank/DDBJ whole genome shotgun (WGS) entry which is preliminary data.</text>
</comment>
<organism evidence="2">
    <name type="scientific">marine sediment metagenome</name>
    <dbReference type="NCBI Taxonomy" id="412755"/>
    <lineage>
        <taxon>unclassified sequences</taxon>
        <taxon>metagenomes</taxon>
        <taxon>ecological metagenomes</taxon>
    </lineage>
</organism>
<name>A0A0F9E942_9ZZZZ</name>
<feature type="transmembrane region" description="Helical" evidence="1">
    <location>
        <begin position="7"/>
        <end position="26"/>
    </location>
</feature>
<proteinExistence type="predicted"/>
<dbReference type="AlphaFoldDB" id="A0A0F9E942"/>
<sequence>MFRLVRFFLITSVVAVAAITVAFFLYRQSEVERLVALAERQNVELARSFANTIWPRFSTYVDSASRLQEDTGQARQEQEAISRAVRKVSAGLPVLKVKIYDLDGLTVYSTDPGEIGENKTNNPGFFSAAREGKPASKLTFRDRFSSFEGTVQDRDLVESYLPIRQGDGPVQGVFELYTDVTPLMEGIGRSTTSLGIGFLPIFALLYGMLFLIVRRADRTIKRQYADISEKNLALRHEVGERARAETALTQAHDELE</sequence>
<evidence type="ECO:0000313" key="2">
    <source>
        <dbReference type="EMBL" id="KKL20588.1"/>
    </source>
</evidence>
<keyword evidence="1" id="KW-0472">Membrane</keyword>
<protein>
    <recommendedName>
        <fullName evidence="3">Single cache domain-containing protein</fullName>
    </recommendedName>
</protein>
<evidence type="ECO:0000256" key="1">
    <source>
        <dbReference type="SAM" id="Phobius"/>
    </source>
</evidence>
<keyword evidence="1" id="KW-1133">Transmembrane helix</keyword>
<gene>
    <name evidence="2" type="ORF">LCGC14_2453970</name>
</gene>
<accession>A0A0F9E942</accession>
<feature type="transmembrane region" description="Helical" evidence="1">
    <location>
        <begin position="194"/>
        <end position="213"/>
    </location>
</feature>
<feature type="non-terminal residue" evidence="2">
    <location>
        <position position="256"/>
    </location>
</feature>
<reference evidence="2" key="1">
    <citation type="journal article" date="2015" name="Nature">
        <title>Complex archaea that bridge the gap between prokaryotes and eukaryotes.</title>
        <authorList>
            <person name="Spang A."/>
            <person name="Saw J.H."/>
            <person name="Jorgensen S.L."/>
            <person name="Zaremba-Niedzwiedzka K."/>
            <person name="Martijn J."/>
            <person name="Lind A.E."/>
            <person name="van Eijk R."/>
            <person name="Schleper C."/>
            <person name="Guy L."/>
            <person name="Ettema T.J."/>
        </authorList>
    </citation>
    <scope>NUCLEOTIDE SEQUENCE</scope>
</reference>
<evidence type="ECO:0008006" key="3">
    <source>
        <dbReference type="Google" id="ProtNLM"/>
    </source>
</evidence>
<dbReference type="EMBL" id="LAZR01038040">
    <property type="protein sequence ID" value="KKL20588.1"/>
    <property type="molecule type" value="Genomic_DNA"/>
</dbReference>